<keyword evidence="4" id="KW-1185">Reference proteome</keyword>
<feature type="compositionally biased region" description="Gly residues" evidence="1">
    <location>
        <begin position="504"/>
        <end position="515"/>
    </location>
</feature>
<feature type="compositionally biased region" description="Gly residues" evidence="1">
    <location>
        <begin position="844"/>
        <end position="855"/>
    </location>
</feature>
<feature type="compositionally biased region" description="Low complexity" evidence="1">
    <location>
        <begin position="881"/>
        <end position="891"/>
    </location>
</feature>
<feature type="transmembrane region" description="Helical" evidence="2">
    <location>
        <begin position="94"/>
        <end position="115"/>
    </location>
</feature>
<keyword evidence="2" id="KW-0812">Transmembrane</keyword>
<evidence type="ECO:0000313" key="3">
    <source>
        <dbReference type="EMBL" id="KAK0444998.1"/>
    </source>
</evidence>
<feature type="compositionally biased region" description="Pro residues" evidence="1">
    <location>
        <begin position="646"/>
        <end position="660"/>
    </location>
</feature>
<feature type="compositionally biased region" description="Polar residues" evidence="1">
    <location>
        <begin position="900"/>
        <end position="917"/>
    </location>
</feature>
<feature type="compositionally biased region" description="Gly residues" evidence="1">
    <location>
        <begin position="808"/>
        <end position="837"/>
    </location>
</feature>
<dbReference type="Proteomes" id="UP001175211">
    <property type="component" value="Unassembled WGS sequence"/>
</dbReference>
<evidence type="ECO:0000256" key="1">
    <source>
        <dbReference type="SAM" id="MobiDB-lite"/>
    </source>
</evidence>
<feature type="compositionally biased region" description="Gly residues" evidence="1">
    <location>
        <begin position="531"/>
        <end position="541"/>
    </location>
</feature>
<organism evidence="3 4">
    <name type="scientific">Armillaria tabescens</name>
    <name type="common">Ringless honey mushroom</name>
    <name type="synonym">Agaricus tabescens</name>
    <dbReference type="NCBI Taxonomy" id="1929756"/>
    <lineage>
        <taxon>Eukaryota</taxon>
        <taxon>Fungi</taxon>
        <taxon>Dikarya</taxon>
        <taxon>Basidiomycota</taxon>
        <taxon>Agaricomycotina</taxon>
        <taxon>Agaricomycetes</taxon>
        <taxon>Agaricomycetidae</taxon>
        <taxon>Agaricales</taxon>
        <taxon>Marasmiineae</taxon>
        <taxon>Physalacriaceae</taxon>
        <taxon>Desarmillaria</taxon>
    </lineage>
</organism>
<feature type="compositionally biased region" description="Pro residues" evidence="1">
    <location>
        <begin position="582"/>
        <end position="615"/>
    </location>
</feature>
<feature type="compositionally biased region" description="Low complexity" evidence="1">
    <location>
        <begin position="766"/>
        <end position="791"/>
    </location>
</feature>
<sequence length="1008" mass="100907">MDGYRHEVELYNPYEPQPEAGPSTTEYKNEARTGLLTQSPQQRPDKSWLQHGLCFTLHGLLVCVHFLILLIWITRAEHDVTVPIGRRSSIISTAIVQVSQIIGTLYLAGLIFVSQQLGGRRNARTRQTLTATSDNMAAWFGLGAALASLVPSLLVVGYFVCIAILNTTTPAIFSLQPFNQTRSTVIATTLGKPNISVNSLAVSNPPMNFWLDSTSVVPYLAHSDRASRIGLENGTLYDVISNNGGKGTVSMNATTFNVSCGYIDNASVTDNGHSGNWSVSTSYQDTANSIPVLAPNAFKWLPLYPHTLKDPWRHAAFYTSANITDSNGSNGVRVSLNPPMQPSAHIDQSRMNASNFSESAVYSMQIIGCTISLINQSAAIDAESHLLQHVSPSGVKNTSQWSSWQPGSIPAKVSTVSALSQSTKITGRAEETAPPAPPGSNSPPASRDGNGGVGGAAPQGPNPNPVPPNNGGGGEENPGEGNRTPQVAAPQDPTPNPAPPSNSGGSGNGDGGVGGAAPQDSSPKPAPPSNDGGGGGGGGGQPLNQNPGAPAPTPQDSNPNPAPPSDGGTSGGDRPQFASPQDPSPNPAPPNNGGNPPQPPNPNPTPAPENPPNPNAAPSNNDGDTPPQNSNPNPAPDGGRGDLHPFPAPQNPKANPPPPTNGGGSSSGNGGDGNGNGNGGGGNGGGGGGGNSGQGTNAPGQGQEQSNPPTAQSDSSGQGQSNSGQGATSPQGGGGQGDGQQNSNFSTAGQPPSDNSNTSPQNSPSAQGQDTTGGQQNPPGTGNPAPAGNGDTSNGNTPGQSNSSDGAGQNGGGAGDGSQGMGGAGGTSGQDSGGQPGTGDTNRQGGGGQNGGGAGDNSDGSRDGGGTGDTSGQGGGGQNGGAESTGNNGSNSGAGGQGSVTGQPTSHGAEQPTGTSNSAAMITVTSMKIVNATMTATAVRNSGTPATVSYYDSSDVFLGVWWELFNQAALSRFPSTDDCPGQPWQNPDACNPFTVIEQYGIASFVDLS</sequence>
<evidence type="ECO:0000256" key="2">
    <source>
        <dbReference type="SAM" id="Phobius"/>
    </source>
</evidence>
<feature type="compositionally biased region" description="Gly residues" evidence="1">
    <location>
        <begin position="863"/>
        <end position="880"/>
    </location>
</feature>
<feature type="transmembrane region" description="Helical" evidence="2">
    <location>
        <begin position="53"/>
        <end position="74"/>
    </location>
</feature>
<keyword evidence="2" id="KW-1133">Transmembrane helix</keyword>
<evidence type="ECO:0000313" key="4">
    <source>
        <dbReference type="Proteomes" id="UP001175211"/>
    </source>
</evidence>
<feature type="region of interest" description="Disordered" evidence="1">
    <location>
        <begin position="415"/>
        <end position="917"/>
    </location>
</feature>
<gene>
    <name evidence="3" type="ORF">EV420DRAFT_979905</name>
</gene>
<dbReference type="RefSeq" id="XP_060325345.1">
    <property type="nucleotide sequence ID" value="XM_060484236.1"/>
</dbReference>
<comment type="caution">
    <text evidence="3">The sequence shown here is derived from an EMBL/GenBank/DDBJ whole genome shotgun (WGS) entry which is preliminary data.</text>
</comment>
<name>A0AA39JLS7_ARMTA</name>
<dbReference type="GeneID" id="85367784"/>
<keyword evidence="2" id="KW-0472">Membrane</keyword>
<accession>A0AA39JLS7</accession>
<feature type="compositionally biased region" description="Low complexity" evidence="1">
    <location>
        <begin position="712"/>
        <end position="730"/>
    </location>
</feature>
<feature type="compositionally biased region" description="Polar residues" evidence="1">
    <location>
        <begin position="742"/>
        <end position="765"/>
    </location>
</feature>
<dbReference type="EMBL" id="JAUEPS010000051">
    <property type="protein sequence ID" value="KAK0444998.1"/>
    <property type="molecule type" value="Genomic_DNA"/>
</dbReference>
<protein>
    <submittedName>
        <fullName evidence="3">Uncharacterized protein</fullName>
    </submittedName>
</protein>
<dbReference type="PRINTS" id="PR01217">
    <property type="entry name" value="PRICHEXTENSN"/>
</dbReference>
<proteinExistence type="predicted"/>
<feature type="compositionally biased region" description="Polar residues" evidence="1">
    <location>
        <begin position="415"/>
        <end position="425"/>
    </location>
</feature>
<dbReference type="AlphaFoldDB" id="A0AA39JLS7"/>
<feature type="compositionally biased region" description="Gly residues" evidence="1">
    <location>
        <begin position="661"/>
        <end position="693"/>
    </location>
</feature>
<feature type="transmembrane region" description="Helical" evidence="2">
    <location>
        <begin position="136"/>
        <end position="165"/>
    </location>
</feature>
<feature type="compositionally biased region" description="Polar residues" evidence="1">
    <location>
        <begin position="694"/>
        <end position="711"/>
    </location>
</feature>
<reference evidence="3" key="1">
    <citation type="submission" date="2023-06" db="EMBL/GenBank/DDBJ databases">
        <authorList>
            <consortium name="Lawrence Berkeley National Laboratory"/>
            <person name="Ahrendt S."/>
            <person name="Sahu N."/>
            <person name="Indic B."/>
            <person name="Wong-Bajracharya J."/>
            <person name="Merenyi Z."/>
            <person name="Ke H.-M."/>
            <person name="Monk M."/>
            <person name="Kocsube S."/>
            <person name="Drula E."/>
            <person name="Lipzen A."/>
            <person name="Balint B."/>
            <person name="Henrissat B."/>
            <person name="Andreopoulos B."/>
            <person name="Martin F.M."/>
            <person name="Harder C.B."/>
            <person name="Rigling D."/>
            <person name="Ford K.L."/>
            <person name="Foster G.D."/>
            <person name="Pangilinan J."/>
            <person name="Papanicolaou A."/>
            <person name="Barry K."/>
            <person name="LaButti K."/>
            <person name="Viragh M."/>
            <person name="Koriabine M."/>
            <person name="Yan M."/>
            <person name="Riley R."/>
            <person name="Champramary S."/>
            <person name="Plett K.L."/>
            <person name="Tsai I.J."/>
            <person name="Slot J."/>
            <person name="Sipos G."/>
            <person name="Plett J."/>
            <person name="Nagy L.G."/>
            <person name="Grigoriev I.V."/>
        </authorList>
    </citation>
    <scope>NUCLEOTIDE SEQUENCE</scope>
    <source>
        <strain evidence="3">CCBAS 213</strain>
    </source>
</reference>